<proteinExistence type="predicted"/>
<name>A0A382D9F6_9ZZZZ</name>
<protein>
    <submittedName>
        <fullName evidence="1">Uncharacterized protein</fullName>
    </submittedName>
</protein>
<organism evidence="1">
    <name type="scientific">marine metagenome</name>
    <dbReference type="NCBI Taxonomy" id="408172"/>
    <lineage>
        <taxon>unclassified sequences</taxon>
        <taxon>metagenomes</taxon>
        <taxon>ecological metagenomes</taxon>
    </lineage>
</organism>
<accession>A0A382D9F6</accession>
<reference evidence="1" key="1">
    <citation type="submission" date="2018-05" db="EMBL/GenBank/DDBJ databases">
        <authorList>
            <person name="Lanie J.A."/>
            <person name="Ng W.-L."/>
            <person name="Kazmierczak K.M."/>
            <person name="Andrzejewski T.M."/>
            <person name="Davidsen T.M."/>
            <person name="Wayne K.J."/>
            <person name="Tettelin H."/>
            <person name="Glass J.I."/>
            <person name="Rusch D."/>
            <person name="Podicherti R."/>
            <person name="Tsui H.-C.T."/>
            <person name="Winkler M.E."/>
        </authorList>
    </citation>
    <scope>NUCLEOTIDE SEQUENCE</scope>
</reference>
<sequence length="27" mass="2835">MTWFIPGSMRAVQALGHGTGIFKGGTN</sequence>
<dbReference type="AlphaFoldDB" id="A0A382D9F6"/>
<evidence type="ECO:0000313" key="1">
    <source>
        <dbReference type="EMBL" id="SVB34277.1"/>
    </source>
</evidence>
<gene>
    <name evidence="1" type="ORF">METZ01_LOCUS187131</name>
</gene>
<dbReference type="EMBL" id="UINC01037973">
    <property type="protein sequence ID" value="SVB34277.1"/>
    <property type="molecule type" value="Genomic_DNA"/>
</dbReference>